<dbReference type="Proteomes" id="UP000231328">
    <property type="component" value="Unassembled WGS sequence"/>
</dbReference>
<dbReference type="PANTHER" id="PTHR30181">
    <property type="entry name" value="MANNITOL PERMEASE IIC COMPONENT"/>
    <property type="match status" value="1"/>
</dbReference>
<dbReference type="AlphaFoldDB" id="A0AAP8GE63"/>
<keyword evidence="6" id="KW-0812">Transmembrane</keyword>
<feature type="non-terminal residue" evidence="7">
    <location>
        <position position="106"/>
    </location>
</feature>
<dbReference type="EMBL" id="NMVR01001081">
    <property type="protein sequence ID" value="PJG35688.1"/>
    <property type="molecule type" value="Genomic_DNA"/>
</dbReference>
<dbReference type="GO" id="GO:0090563">
    <property type="term" value="F:protein-phosphocysteine-sugar phosphotransferase activity"/>
    <property type="evidence" value="ECO:0007669"/>
    <property type="project" value="TreeGrafter"/>
</dbReference>
<keyword evidence="6" id="KW-1133">Transmembrane helix</keyword>
<keyword evidence="3" id="KW-0762">Sugar transport</keyword>
<dbReference type="InterPro" id="IPR050893">
    <property type="entry name" value="Sugar_PTS"/>
</dbReference>
<evidence type="ECO:0000256" key="5">
    <source>
        <dbReference type="ARBA" id="ARBA00022683"/>
    </source>
</evidence>
<dbReference type="PANTHER" id="PTHR30181:SF2">
    <property type="entry name" value="PTS SYSTEM MANNITOL-SPECIFIC EIICBA COMPONENT"/>
    <property type="match status" value="1"/>
</dbReference>
<evidence type="ECO:0000256" key="1">
    <source>
        <dbReference type="ARBA" id="ARBA00022448"/>
    </source>
</evidence>
<proteinExistence type="predicted"/>
<evidence type="ECO:0000256" key="3">
    <source>
        <dbReference type="ARBA" id="ARBA00022597"/>
    </source>
</evidence>
<feature type="transmembrane region" description="Helical" evidence="6">
    <location>
        <begin position="29"/>
        <end position="50"/>
    </location>
</feature>
<sequence>MIMGPLVGWLMKKTDQLIQPRTPQGFEMLFNNFSAGILGFIMTIAGFKILAPLMKFIMHILSVAVEALVHAHLLPLVSILVEPAKIVFLNNAINHGVFTPVSYTHL</sequence>
<keyword evidence="4" id="KW-0808">Transferase</keyword>
<keyword evidence="6" id="KW-0472">Membrane</keyword>
<reference evidence="7 8" key="1">
    <citation type="submission" date="2017-07" db="EMBL/GenBank/DDBJ databases">
        <title>Draft genome sequence of Enterobacter cloacae ST128, a clinical strain coproducing KPC-2 and NDM-1 carbapenemases.</title>
        <authorList>
            <person name="Li X."/>
        </authorList>
    </citation>
    <scope>NUCLEOTIDE SEQUENCE [LARGE SCALE GENOMIC DNA]</scope>
    <source>
        <strain evidence="7 8">HBY</strain>
    </source>
</reference>
<accession>A0AAP8GE63</accession>
<evidence type="ECO:0000256" key="2">
    <source>
        <dbReference type="ARBA" id="ARBA00022553"/>
    </source>
</evidence>
<evidence type="ECO:0000256" key="4">
    <source>
        <dbReference type="ARBA" id="ARBA00022679"/>
    </source>
</evidence>
<evidence type="ECO:0000313" key="8">
    <source>
        <dbReference type="Proteomes" id="UP000231328"/>
    </source>
</evidence>
<evidence type="ECO:0000313" key="7">
    <source>
        <dbReference type="EMBL" id="PJG35688.1"/>
    </source>
</evidence>
<name>A0AAP8GE63_9ENTR</name>
<keyword evidence="5" id="KW-0598">Phosphotransferase system</keyword>
<dbReference type="GO" id="GO:0009401">
    <property type="term" value="P:phosphoenolpyruvate-dependent sugar phosphotransferase system"/>
    <property type="evidence" value="ECO:0007669"/>
    <property type="project" value="UniProtKB-KW"/>
</dbReference>
<organism evidence="7 8">
    <name type="scientific">Enterobacter hormaechei</name>
    <dbReference type="NCBI Taxonomy" id="158836"/>
    <lineage>
        <taxon>Bacteria</taxon>
        <taxon>Pseudomonadati</taxon>
        <taxon>Pseudomonadota</taxon>
        <taxon>Gammaproteobacteria</taxon>
        <taxon>Enterobacterales</taxon>
        <taxon>Enterobacteriaceae</taxon>
        <taxon>Enterobacter</taxon>
        <taxon>Enterobacter cloacae complex</taxon>
    </lineage>
</organism>
<evidence type="ECO:0000256" key="6">
    <source>
        <dbReference type="SAM" id="Phobius"/>
    </source>
</evidence>
<keyword evidence="2" id="KW-0597">Phosphoprotein</keyword>
<comment type="caution">
    <text evidence="7">The sequence shown here is derived from an EMBL/GenBank/DDBJ whole genome shotgun (WGS) entry which is preliminary data.</text>
</comment>
<protein>
    <submittedName>
        <fullName evidence="7">PTS mannitol transporter subunit IIBC</fullName>
    </submittedName>
</protein>
<gene>
    <name evidence="7" type="ORF">CGZ54_32795</name>
</gene>
<dbReference type="GO" id="GO:0005886">
    <property type="term" value="C:plasma membrane"/>
    <property type="evidence" value="ECO:0007669"/>
    <property type="project" value="TreeGrafter"/>
</dbReference>
<keyword evidence="1" id="KW-0813">Transport</keyword>